<evidence type="ECO:0000256" key="3">
    <source>
        <dbReference type="ARBA" id="ARBA00010441"/>
    </source>
</evidence>
<evidence type="ECO:0000256" key="15">
    <source>
        <dbReference type="RuleBase" id="RU003750"/>
    </source>
</evidence>
<evidence type="ECO:0000313" key="17">
    <source>
        <dbReference type="Proteomes" id="UP000235584"/>
    </source>
</evidence>
<comment type="similarity">
    <text evidence="3 15">Belongs to the CDP-alcohol phosphatidyltransferase class-I family.</text>
</comment>
<protein>
    <recommendedName>
        <fullName evidence="5">CDP-diacylglycerol--serine O-phosphatidyltransferase</fullName>
        <ecNumber evidence="4">2.7.8.8</ecNumber>
    </recommendedName>
    <alternativeName>
        <fullName evidence="14">Phosphatidylserine synthase</fullName>
    </alternativeName>
</protein>
<dbReference type="InterPro" id="IPR004533">
    <property type="entry name" value="CDP-diaglyc--ser_O-PTrfase"/>
</dbReference>
<dbReference type="Proteomes" id="UP000235584">
    <property type="component" value="Chromosome"/>
</dbReference>
<sequence length="252" mass="28468">MLNTPRRLAFFLPNTFTALNMACGFFSIILGWKGEFYQASMILVLGAIFDSVDGRVARMTGTQSAFGEQFDSISDVVSFGVAPAFLVYNKFFNDLGRIGLITSFIFLLCGALRLARFNANIDKVSSEYFQGLPIPSGALAMVGLTLFSSVVPEIMDFRPLIIGYVLFYSFLMISNIPFNSFKKSEWVRKHKKRVLFIIFSIIILTFLYEEIMIGGVILVYVLGSLAYFFKNKGAMEDMFNWKSEHDDDDHVD</sequence>
<accession>A0A2K9NML2</accession>
<dbReference type="OrthoDB" id="5290916at2"/>
<dbReference type="GO" id="GO:0012505">
    <property type="term" value="C:endomembrane system"/>
    <property type="evidence" value="ECO:0007669"/>
    <property type="project" value="UniProtKB-SubCell"/>
</dbReference>
<evidence type="ECO:0000256" key="7">
    <source>
        <dbReference type="ARBA" id="ARBA00022679"/>
    </source>
</evidence>
<keyword evidence="13" id="KW-1208">Phospholipid metabolism</keyword>
<dbReference type="PANTHER" id="PTHR14269">
    <property type="entry name" value="CDP-DIACYLGLYCEROL--GLYCEROL-3-PHOSPHATE 3-PHOSPHATIDYLTRANSFERASE-RELATED"/>
    <property type="match status" value="1"/>
</dbReference>
<dbReference type="InterPro" id="IPR048254">
    <property type="entry name" value="CDP_ALCOHOL_P_TRANSF_CS"/>
</dbReference>
<evidence type="ECO:0000256" key="5">
    <source>
        <dbReference type="ARBA" id="ARBA00017171"/>
    </source>
</evidence>
<dbReference type="InterPro" id="IPR000462">
    <property type="entry name" value="CDP-OH_P_trans"/>
</dbReference>
<evidence type="ECO:0000256" key="4">
    <source>
        <dbReference type="ARBA" id="ARBA00013174"/>
    </source>
</evidence>
<dbReference type="EMBL" id="CP025704">
    <property type="protein sequence ID" value="AUN96756.1"/>
    <property type="molecule type" value="Genomic_DNA"/>
</dbReference>
<dbReference type="EC" id="2.7.8.8" evidence="4"/>
<keyword evidence="9" id="KW-1133">Transmembrane helix</keyword>
<dbReference type="RefSeq" id="WP_102242051.1">
    <property type="nucleotide sequence ID" value="NZ_CP025704.1"/>
</dbReference>
<evidence type="ECO:0000256" key="13">
    <source>
        <dbReference type="ARBA" id="ARBA00023264"/>
    </source>
</evidence>
<evidence type="ECO:0000256" key="9">
    <source>
        <dbReference type="ARBA" id="ARBA00022989"/>
    </source>
</evidence>
<dbReference type="PROSITE" id="PS00379">
    <property type="entry name" value="CDP_ALCOHOL_P_TRANSF"/>
    <property type="match status" value="1"/>
</dbReference>
<evidence type="ECO:0000256" key="1">
    <source>
        <dbReference type="ARBA" id="ARBA00000287"/>
    </source>
</evidence>
<keyword evidence="17" id="KW-1185">Reference proteome</keyword>
<evidence type="ECO:0000256" key="6">
    <source>
        <dbReference type="ARBA" id="ARBA00022516"/>
    </source>
</evidence>
<evidence type="ECO:0000313" key="16">
    <source>
        <dbReference type="EMBL" id="AUN96756.1"/>
    </source>
</evidence>
<dbReference type="GO" id="GO:0008654">
    <property type="term" value="P:phospholipid biosynthetic process"/>
    <property type="evidence" value="ECO:0007669"/>
    <property type="project" value="UniProtKB-KW"/>
</dbReference>
<dbReference type="GO" id="GO:0003882">
    <property type="term" value="F:CDP-diacylglycerol-serine O-phosphatidyltransferase activity"/>
    <property type="evidence" value="ECO:0007669"/>
    <property type="project" value="UniProtKB-EC"/>
</dbReference>
<evidence type="ECO:0000256" key="2">
    <source>
        <dbReference type="ARBA" id="ARBA00004127"/>
    </source>
</evidence>
<gene>
    <name evidence="16" type="primary">pssA</name>
    <name evidence="16" type="ORF">C0V70_01285</name>
</gene>
<evidence type="ECO:0000256" key="11">
    <source>
        <dbReference type="ARBA" id="ARBA00023136"/>
    </source>
</evidence>
<keyword evidence="11" id="KW-0472">Membrane</keyword>
<proteinExistence type="inferred from homology"/>
<evidence type="ECO:0000256" key="12">
    <source>
        <dbReference type="ARBA" id="ARBA00023209"/>
    </source>
</evidence>
<name>A0A2K9NML2_BACTC</name>
<keyword evidence="7 15" id="KW-0808">Transferase</keyword>
<keyword evidence="12" id="KW-0594">Phospholipid biosynthesis</keyword>
<dbReference type="Pfam" id="PF01066">
    <property type="entry name" value="CDP-OH_P_transf"/>
    <property type="match status" value="1"/>
</dbReference>
<dbReference type="Gene3D" id="1.20.120.1760">
    <property type="match status" value="1"/>
</dbReference>
<keyword evidence="8" id="KW-0812">Transmembrane</keyword>
<organism evidence="16 17">
    <name type="scientific">Bacteriovorax stolpii</name>
    <name type="common">Bdellovibrio stolpii</name>
    <dbReference type="NCBI Taxonomy" id="960"/>
    <lineage>
        <taxon>Bacteria</taxon>
        <taxon>Pseudomonadati</taxon>
        <taxon>Bdellovibrionota</taxon>
        <taxon>Bacteriovoracia</taxon>
        <taxon>Bacteriovoracales</taxon>
        <taxon>Bacteriovoracaceae</taxon>
        <taxon>Bacteriovorax</taxon>
    </lineage>
</organism>
<comment type="subcellular location">
    <subcellularLocation>
        <location evidence="2">Endomembrane system</location>
        <topology evidence="2">Multi-pass membrane protein</topology>
    </subcellularLocation>
</comment>
<evidence type="ECO:0000256" key="10">
    <source>
        <dbReference type="ARBA" id="ARBA00023098"/>
    </source>
</evidence>
<dbReference type="AlphaFoldDB" id="A0A2K9NML2"/>
<keyword evidence="6" id="KW-0444">Lipid biosynthesis</keyword>
<dbReference type="NCBIfam" id="TIGR00473">
    <property type="entry name" value="pssA"/>
    <property type="match status" value="1"/>
</dbReference>
<evidence type="ECO:0000256" key="14">
    <source>
        <dbReference type="ARBA" id="ARBA00032361"/>
    </source>
</evidence>
<dbReference type="InterPro" id="IPR043130">
    <property type="entry name" value="CDP-OH_PTrfase_TM_dom"/>
</dbReference>
<evidence type="ECO:0000256" key="8">
    <source>
        <dbReference type="ARBA" id="ARBA00022692"/>
    </source>
</evidence>
<keyword evidence="10" id="KW-0443">Lipid metabolism</keyword>
<reference evidence="16 17" key="1">
    <citation type="submission" date="2018-01" db="EMBL/GenBank/DDBJ databases">
        <title>Complete genome sequence of Bacteriovorax stolpii DSM12778.</title>
        <authorList>
            <person name="Tang B."/>
            <person name="Chang J."/>
        </authorList>
    </citation>
    <scope>NUCLEOTIDE SEQUENCE [LARGE SCALE GENOMIC DNA]</scope>
    <source>
        <strain evidence="16 17">DSM 12778</strain>
    </source>
</reference>
<comment type="catalytic activity">
    <reaction evidence="1">
        <text>a CDP-1,2-diacyl-sn-glycerol + L-serine = a 1,2-diacyl-sn-glycero-3-phospho-L-serine + CMP + H(+)</text>
        <dbReference type="Rhea" id="RHEA:16913"/>
        <dbReference type="ChEBI" id="CHEBI:15378"/>
        <dbReference type="ChEBI" id="CHEBI:33384"/>
        <dbReference type="ChEBI" id="CHEBI:57262"/>
        <dbReference type="ChEBI" id="CHEBI:58332"/>
        <dbReference type="ChEBI" id="CHEBI:60377"/>
        <dbReference type="EC" id="2.7.8.8"/>
    </reaction>
</comment>
<dbReference type="GO" id="GO:0016020">
    <property type="term" value="C:membrane"/>
    <property type="evidence" value="ECO:0007669"/>
    <property type="project" value="InterPro"/>
</dbReference>
<dbReference type="PANTHER" id="PTHR14269:SF61">
    <property type="entry name" value="CDP-DIACYLGLYCEROL--SERINE O-PHOSPHATIDYLTRANSFERASE"/>
    <property type="match status" value="1"/>
</dbReference>
<dbReference type="KEGG" id="bsto:C0V70_01285"/>
<dbReference type="InterPro" id="IPR050324">
    <property type="entry name" value="CDP-alcohol_PTase-I"/>
</dbReference>